<feature type="domain" description="Aminotransferase class I/classII large" evidence="7">
    <location>
        <begin position="13"/>
        <end position="328"/>
    </location>
</feature>
<name>A0A915K3E7_ROMCU</name>
<dbReference type="SUPFAM" id="SSF53383">
    <property type="entry name" value="PLP-dependent transferases"/>
    <property type="match status" value="1"/>
</dbReference>
<dbReference type="Gene3D" id="3.40.640.10">
    <property type="entry name" value="Type I PLP-dependent aspartate aminotransferase-like (Major domain)"/>
    <property type="match status" value="1"/>
</dbReference>
<dbReference type="GO" id="GO:0005739">
    <property type="term" value="C:mitochondrion"/>
    <property type="evidence" value="ECO:0007669"/>
    <property type="project" value="TreeGrafter"/>
</dbReference>
<comment type="pathway">
    <text evidence="6">Amino-acid degradation; L-kynurenine degradation; kynurenate from L-kynurenine: step 1/2.</text>
</comment>
<dbReference type="AlphaFoldDB" id="A0A915K3E7"/>
<dbReference type="PANTHER" id="PTHR43807">
    <property type="entry name" value="FI04487P"/>
    <property type="match status" value="1"/>
</dbReference>
<comment type="cofactor">
    <cofactor evidence="1">
        <name>pyridoxal 5'-phosphate</name>
        <dbReference type="ChEBI" id="CHEBI:597326"/>
    </cofactor>
</comment>
<dbReference type="InterPro" id="IPR051326">
    <property type="entry name" value="Kynurenine-oxoglutarate_AT"/>
</dbReference>
<evidence type="ECO:0000313" key="8">
    <source>
        <dbReference type="Proteomes" id="UP000887565"/>
    </source>
</evidence>
<keyword evidence="3" id="KW-0032">Aminotransferase</keyword>
<keyword evidence="4" id="KW-0808">Transferase</keyword>
<evidence type="ECO:0000256" key="6">
    <source>
        <dbReference type="ARBA" id="ARBA00024016"/>
    </source>
</evidence>
<protein>
    <submittedName>
        <fullName evidence="9">Aminotransferase class I/classII domain-containing protein</fullName>
    </submittedName>
</protein>
<evidence type="ECO:0000256" key="3">
    <source>
        <dbReference type="ARBA" id="ARBA00022576"/>
    </source>
</evidence>
<organism evidence="8 9">
    <name type="scientific">Romanomermis culicivorax</name>
    <name type="common">Nematode worm</name>
    <dbReference type="NCBI Taxonomy" id="13658"/>
    <lineage>
        <taxon>Eukaryota</taxon>
        <taxon>Metazoa</taxon>
        <taxon>Ecdysozoa</taxon>
        <taxon>Nematoda</taxon>
        <taxon>Enoplea</taxon>
        <taxon>Dorylaimia</taxon>
        <taxon>Mermithida</taxon>
        <taxon>Mermithoidea</taxon>
        <taxon>Mermithidae</taxon>
        <taxon>Romanomermis</taxon>
    </lineage>
</organism>
<comment type="similarity">
    <text evidence="2">Belongs to the class-I pyridoxal-phosphate-dependent aminotransferase family.</text>
</comment>
<dbReference type="InterPro" id="IPR015422">
    <property type="entry name" value="PyrdxlP-dep_Trfase_small"/>
</dbReference>
<evidence type="ECO:0000256" key="1">
    <source>
        <dbReference type="ARBA" id="ARBA00001933"/>
    </source>
</evidence>
<keyword evidence="8" id="KW-1185">Reference proteome</keyword>
<dbReference type="Gene3D" id="3.90.1150.10">
    <property type="entry name" value="Aspartate Aminotransferase, domain 1"/>
    <property type="match status" value="1"/>
</dbReference>
<accession>A0A915K3E7</accession>
<dbReference type="Proteomes" id="UP000887565">
    <property type="component" value="Unplaced"/>
</dbReference>
<evidence type="ECO:0000313" key="9">
    <source>
        <dbReference type="WBParaSite" id="nRc.2.0.1.t32846-RA"/>
    </source>
</evidence>
<sequence>TEFTTLAKEHNAVNVGQGFPDTLPPKVLVDAVKSALSDDNFAMHQYTRGFGHPRLTNILAKLYSRLFNTTVDPMKDVTITVGGYNALFCAFFAFLNPGDEAVIIEPYFDCYSAQIEMAGARPVFVPLRLTKNIDNGSLSTSDFALDINELEMSITPKTKLIVLNNPNNPLGKVFTRDELNNIAKLAKKYNLIVISDEVYEWIVYPGVEMIRFASLPDMWERTLTIGSAGKAFSATGWKTGWAIGPDGLMKYLRALHQNCTYSCPTVLQEAVAIAFEKELDLLFTAQSYFAQMSNDLLRKRDRMNDFLSSVGMRPILPEGGYFMLADFSK</sequence>
<proteinExistence type="inferred from homology"/>
<dbReference type="InterPro" id="IPR004839">
    <property type="entry name" value="Aminotransferase_I/II_large"/>
</dbReference>
<dbReference type="GO" id="GO:0030170">
    <property type="term" value="F:pyridoxal phosphate binding"/>
    <property type="evidence" value="ECO:0007669"/>
    <property type="project" value="InterPro"/>
</dbReference>
<evidence type="ECO:0000256" key="5">
    <source>
        <dbReference type="ARBA" id="ARBA00022898"/>
    </source>
</evidence>
<evidence type="ECO:0000256" key="4">
    <source>
        <dbReference type="ARBA" id="ARBA00022679"/>
    </source>
</evidence>
<dbReference type="GO" id="GO:0016212">
    <property type="term" value="F:kynurenine-oxoglutarate transaminase activity"/>
    <property type="evidence" value="ECO:0007669"/>
    <property type="project" value="TreeGrafter"/>
</dbReference>
<dbReference type="CDD" id="cd00609">
    <property type="entry name" value="AAT_like"/>
    <property type="match status" value="1"/>
</dbReference>
<dbReference type="OMA" id="SQGANQY"/>
<dbReference type="Pfam" id="PF00155">
    <property type="entry name" value="Aminotran_1_2"/>
    <property type="match status" value="1"/>
</dbReference>
<keyword evidence="5" id="KW-0663">Pyridoxal phosphate</keyword>
<reference evidence="9" key="1">
    <citation type="submission" date="2022-11" db="UniProtKB">
        <authorList>
            <consortium name="WormBaseParasite"/>
        </authorList>
    </citation>
    <scope>IDENTIFICATION</scope>
</reference>
<dbReference type="FunFam" id="3.40.640.10:FF:000024">
    <property type="entry name" value="Kynurenine--oxoglutarate transaminase 3"/>
    <property type="match status" value="1"/>
</dbReference>
<dbReference type="WBParaSite" id="nRc.2.0.1.t32846-RA">
    <property type="protein sequence ID" value="nRc.2.0.1.t32846-RA"/>
    <property type="gene ID" value="nRc.2.0.1.g32846"/>
</dbReference>
<dbReference type="InterPro" id="IPR015421">
    <property type="entry name" value="PyrdxlP-dep_Trfase_major"/>
</dbReference>
<evidence type="ECO:0000259" key="7">
    <source>
        <dbReference type="Pfam" id="PF00155"/>
    </source>
</evidence>
<evidence type="ECO:0000256" key="2">
    <source>
        <dbReference type="ARBA" id="ARBA00007441"/>
    </source>
</evidence>
<dbReference type="PANTHER" id="PTHR43807:SF20">
    <property type="entry name" value="FI04487P"/>
    <property type="match status" value="1"/>
</dbReference>
<dbReference type="InterPro" id="IPR015424">
    <property type="entry name" value="PyrdxlP-dep_Trfase"/>
</dbReference>